<evidence type="ECO:0000313" key="3">
    <source>
        <dbReference type="Proteomes" id="UP001199044"/>
    </source>
</evidence>
<dbReference type="RefSeq" id="WP_225250244.1">
    <property type="nucleotide sequence ID" value="NZ_JAIWIU010000046.1"/>
</dbReference>
<reference evidence="3" key="1">
    <citation type="submission" date="2023-07" db="EMBL/GenBank/DDBJ databases">
        <title>Molecular identification of indigenous halophilic bacteria isolated from red sea cost, biodegradation of synthetic dyes and assessment of degraded metabolite toxicity.</title>
        <authorList>
            <person name="Chaieb K."/>
            <person name="Altayb H.N."/>
        </authorList>
    </citation>
    <scope>NUCLEOTIDE SEQUENCE [LARGE SCALE GENOMIC DNA]</scope>
    <source>
        <strain evidence="3">K20</strain>
    </source>
</reference>
<dbReference type="Gene3D" id="3.90.550.10">
    <property type="entry name" value="Spore Coat Polysaccharide Biosynthesis Protein SpsA, Chain A"/>
    <property type="match status" value="1"/>
</dbReference>
<name>A0ABS7YKB5_9VIBR</name>
<feature type="domain" description="Glycosyltransferase 2-like" evidence="1">
    <location>
        <begin position="11"/>
        <end position="163"/>
    </location>
</feature>
<dbReference type="Proteomes" id="UP001199044">
    <property type="component" value="Unassembled WGS sequence"/>
</dbReference>
<gene>
    <name evidence="2" type="ORF">LDJ79_08325</name>
</gene>
<organism evidence="2 3">
    <name type="scientific">Vibrio tritonius</name>
    <dbReference type="NCBI Taxonomy" id="1435069"/>
    <lineage>
        <taxon>Bacteria</taxon>
        <taxon>Pseudomonadati</taxon>
        <taxon>Pseudomonadota</taxon>
        <taxon>Gammaproteobacteria</taxon>
        <taxon>Vibrionales</taxon>
        <taxon>Vibrionaceae</taxon>
        <taxon>Vibrio</taxon>
    </lineage>
</organism>
<dbReference type="Pfam" id="PF00535">
    <property type="entry name" value="Glycos_transf_2"/>
    <property type="match status" value="1"/>
</dbReference>
<dbReference type="InterPro" id="IPR001173">
    <property type="entry name" value="Glyco_trans_2-like"/>
</dbReference>
<keyword evidence="3" id="KW-1185">Reference proteome</keyword>
<evidence type="ECO:0000259" key="1">
    <source>
        <dbReference type="Pfam" id="PF00535"/>
    </source>
</evidence>
<dbReference type="PANTHER" id="PTHR22916">
    <property type="entry name" value="GLYCOSYLTRANSFERASE"/>
    <property type="match status" value="1"/>
</dbReference>
<accession>A0ABS7YKB5</accession>
<sequence>MNTNDINELVSVVIPTCDRGDLFYRALRSVIEQTYPNIEIIIVDDGSTRKVDISLVDFKERSFILKRNEKKQGGAISRNLGAKCSSGKYICFLDDDDYYYADKIFVLMKELIDNNNVDVVFGRLDKKSEPNRIVDTSCISSEGFIFNKRFVRFMHTNTSLYRKDKFDLIKFDEELSKFQDTQLHIESIKYLNCKYIDKSVAYWNDNHGMGQITSMSGKENHMRHIQNYLKLINNLRSRKSISFSYSLYMRMKFIYKIILFVKSFHILPDIR</sequence>
<protein>
    <submittedName>
        <fullName evidence="2">Glycosyltransferase</fullName>
    </submittedName>
</protein>
<evidence type="ECO:0000313" key="2">
    <source>
        <dbReference type="EMBL" id="MCA2016113.1"/>
    </source>
</evidence>
<dbReference type="EMBL" id="JAIWIU010000046">
    <property type="protein sequence ID" value="MCA2016113.1"/>
    <property type="molecule type" value="Genomic_DNA"/>
</dbReference>
<dbReference type="CDD" id="cd00761">
    <property type="entry name" value="Glyco_tranf_GTA_type"/>
    <property type="match status" value="1"/>
</dbReference>
<proteinExistence type="predicted"/>
<dbReference type="SUPFAM" id="SSF53448">
    <property type="entry name" value="Nucleotide-diphospho-sugar transferases"/>
    <property type="match status" value="1"/>
</dbReference>
<dbReference type="InterPro" id="IPR029044">
    <property type="entry name" value="Nucleotide-diphossugar_trans"/>
</dbReference>
<dbReference type="PANTHER" id="PTHR22916:SF3">
    <property type="entry name" value="UDP-GLCNAC:BETAGAL BETA-1,3-N-ACETYLGLUCOSAMINYLTRANSFERASE-LIKE PROTEIN 1"/>
    <property type="match status" value="1"/>
</dbReference>
<comment type="caution">
    <text evidence="2">The sequence shown here is derived from an EMBL/GenBank/DDBJ whole genome shotgun (WGS) entry which is preliminary data.</text>
</comment>